<dbReference type="SUPFAM" id="SSF51197">
    <property type="entry name" value="Clavaminate synthase-like"/>
    <property type="match status" value="1"/>
</dbReference>
<organism evidence="3 4">
    <name type="scientific">Phtheirospermum japonicum</name>
    <dbReference type="NCBI Taxonomy" id="374723"/>
    <lineage>
        <taxon>Eukaryota</taxon>
        <taxon>Viridiplantae</taxon>
        <taxon>Streptophyta</taxon>
        <taxon>Embryophyta</taxon>
        <taxon>Tracheophyta</taxon>
        <taxon>Spermatophyta</taxon>
        <taxon>Magnoliopsida</taxon>
        <taxon>eudicotyledons</taxon>
        <taxon>Gunneridae</taxon>
        <taxon>Pentapetalae</taxon>
        <taxon>asterids</taxon>
        <taxon>lamiids</taxon>
        <taxon>Lamiales</taxon>
        <taxon>Orobanchaceae</taxon>
        <taxon>Orobanchaceae incertae sedis</taxon>
        <taxon>Phtheirospermum</taxon>
    </lineage>
</organism>
<dbReference type="InterPro" id="IPR027443">
    <property type="entry name" value="IPNS-like_sf"/>
</dbReference>
<sequence length="162" mass="18680">MKIVCSSSREFFNLGDGEKKQYEVKSASDPIKCGNFNFSTTLNKTFTLWRDYLKLYVHPEFHCPSKPQVLRNVLLVYTEKTWKLAKELVKAVSETLELEKSYLDQALKLNSSFQMFAANFYPPYPEPDQAIDIPPRTDVLTVTAGQQFYYGTVLYCVKVSHL</sequence>
<reference evidence="3" key="1">
    <citation type="submission" date="2020-07" db="EMBL/GenBank/DDBJ databases">
        <title>Ethylene signaling mediates host invasion by parasitic plants.</title>
        <authorList>
            <person name="Yoshida S."/>
        </authorList>
    </citation>
    <scope>NUCLEOTIDE SEQUENCE</scope>
    <source>
        <strain evidence="3">Okayama</strain>
    </source>
</reference>
<proteinExistence type="predicted"/>
<gene>
    <name evidence="3" type="ORF">PHJA_000121000</name>
</gene>
<dbReference type="Proteomes" id="UP000653305">
    <property type="component" value="Unassembled WGS sequence"/>
</dbReference>
<dbReference type="GO" id="GO:0046872">
    <property type="term" value="F:metal ion binding"/>
    <property type="evidence" value="ECO:0007669"/>
    <property type="project" value="UniProtKB-KW"/>
</dbReference>
<keyword evidence="1" id="KW-0479">Metal-binding</keyword>
<evidence type="ECO:0000256" key="2">
    <source>
        <dbReference type="ARBA" id="ARBA00023004"/>
    </source>
</evidence>
<name>A0A830B6Q0_9LAMI</name>
<dbReference type="EMBL" id="BMAC01000012">
    <property type="protein sequence ID" value="GFP79775.1"/>
    <property type="molecule type" value="Genomic_DNA"/>
</dbReference>
<protein>
    <submittedName>
        <fullName evidence="3">Flavone synthase</fullName>
    </submittedName>
</protein>
<dbReference type="AlphaFoldDB" id="A0A830B6Q0"/>
<keyword evidence="2" id="KW-0408">Iron</keyword>
<dbReference type="InterPro" id="IPR050295">
    <property type="entry name" value="Plant_2OG-oxidoreductases"/>
</dbReference>
<accession>A0A830B6Q0</accession>
<evidence type="ECO:0000313" key="3">
    <source>
        <dbReference type="EMBL" id="GFP79775.1"/>
    </source>
</evidence>
<evidence type="ECO:0000256" key="1">
    <source>
        <dbReference type="ARBA" id="ARBA00022723"/>
    </source>
</evidence>
<dbReference type="Gene3D" id="2.60.120.330">
    <property type="entry name" value="B-lactam Antibiotic, Isopenicillin N Synthase, Chain"/>
    <property type="match status" value="1"/>
</dbReference>
<dbReference type="OrthoDB" id="288590at2759"/>
<keyword evidence="4" id="KW-1185">Reference proteome</keyword>
<comment type="caution">
    <text evidence="3">The sequence shown here is derived from an EMBL/GenBank/DDBJ whole genome shotgun (WGS) entry which is preliminary data.</text>
</comment>
<evidence type="ECO:0000313" key="4">
    <source>
        <dbReference type="Proteomes" id="UP000653305"/>
    </source>
</evidence>
<dbReference type="PANTHER" id="PTHR47991">
    <property type="entry name" value="OXOGLUTARATE/IRON-DEPENDENT DIOXYGENASE"/>
    <property type="match status" value="1"/>
</dbReference>